<evidence type="ECO:0000313" key="11">
    <source>
        <dbReference type="Proteomes" id="UP000012174"/>
    </source>
</evidence>
<keyword evidence="11" id="KW-1185">Reference proteome</keyword>
<accession>M7T1C5</accession>
<dbReference type="Pfam" id="PF01585">
    <property type="entry name" value="G-patch"/>
    <property type="match status" value="1"/>
</dbReference>
<dbReference type="HOGENOM" id="CLU_052839_0_0_1"/>
<dbReference type="OMA" id="PCWDQSS"/>
<feature type="compositionally biased region" description="Basic residues" evidence="8">
    <location>
        <begin position="175"/>
        <end position="186"/>
    </location>
</feature>
<dbReference type="STRING" id="1287681.M7T1C5"/>
<feature type="domain" description="G-patch" evidence="9">
    <location>
        <begin position="25"/>
        <end position="79"/>
    </location>
</feature>
<dbReference type="OrthoDB" id="29523at2759"/>
<dbReference type="GO" id="GO:0003676">
    <property type="term" value="F:nucleic acid binding"/>
    <property type="evidence" value="ECO:0007669"/>
    <property type="project" value="InterPro"/>
</dbReference>
<comment type="similarity">
    <text evidence="5">Belongs to the PINX1 family.</text>
</comment>
<dbReference type="GO" id="GO:0005730">
    <property type="term" value="C:nucleolus"/>
    <property type="evidence" value="ECO:0007669"/>
    <property type="project" value="UniProtKB-SubCell"/>
</dbReference>
<dbReference type="InterPro" id="IPR050656">
    <property type="entry name" value="PINX1"/>
</dbReference>
<dbReference type="PANTHER" id="PTHR23149">
    <property type="entry name" value="G PATCH DOMAIN CONTAINING PROTEIN"/>
    <property type="match status" value="1"/>
</dbReference>
<comment type="subcellular location">
    <subcellularLocation>
        <location evidence="1">Nucleus</location>
        <location evidence="1">Nucleolus</location>
    </subcellularLocation>
</comment>
<keyword evidence="3" id="KW-0698">rRNA processing</keyword>
<evidence type="ECO:0000256" key="7">
    <source>
        <dbReference type="ARBA" id="ARBA00043878"/>
    </source>
</evidence>
<dbReference type="AlphaFoldDB" id="M7T1C5"/>
<dbReference type="Proteomes" id="UP000012174">
    <property type="component" value="Unassembled WGS sequence"/>
</dbReference>
<feature type="compositionally biased region" description="Low complexity" evidence="8">
    <location>
        <begin position="315"/>
        <end position="338"/>
    </location>
</feature>
<sequence>MGLSGPKTRRKLGEDPNNTKWSRNENNFGQKILRAHGWTPGKFLGAQNSAHANLHSAASSAPIKVVLKDDTMGLGAKQRQKQSTECTGLDGFKDLLGRLNGKSDDVIETERKLRSDIKTSVYVERRFGTMRFVSGGLLVGDQMQELVSTDPATCKAESAEQSTAESVDAEEKQPKKAKKEKKSKKRKAEEAESAEVSDITREKKRKKRSKDTVEHESTENSESQDSSKKRKKSKRSKEKDESDKDPKEKKAKKEKKTKKSKDKPSSVSELDPEQQAPSTSDDVASKEKEDKKRRKREKKEKKSKSSREIIRTDNPTPATTTPAESGTSTPTGTGTSTPIVANRHHVRARFIASKRSAIADMQALNQIFMVKPV</sequence>
<evidence type="ECO:0000259" key="9">
    <source>
        <dbReference type="PROSITE" id="PS50174"/>
    </source>
</evidence>
<keyword evidence="2" id="KW-0690">Ribosome biogenesis</keyword>
<dbReference type="PANTHER" id="PTHR23149:SF31">
    <property type="entry name" value="PROTEIN PXR1"/>
    <property type="match status" value="1"/>
</dbReference>
<feature type="compositionally biased region" description="Basic residues" evidence="8">
    <location>
        <begin position="249"/>
        <end position="261"/>
    </location>
</feature>
<feature type="compositionally biased region" description="Polar residues" evidence="8">
    <location>
        <begin position="16"/>
        <end position="27"/>
    </location>
</feature>
<dbReference type="KEGG" id="ela:UCREL1_2341"/>
<evidence type="ECO:0000256" key="2">
    <source>
        <dbReference type="ARBA" id="ARBA00022517"/>
    </source>
</evidence>
<protein>
    <recommendedName>
        <fullName evidence="6">PinX1-related protein 1</fullName>
    </recommendedName>
</protein>
<feature type="compositionally biased region" description="Basic and acidic residues" evidence="8">
    <location>
        <begin position="237"/>
        <end position="248"/>
    </location>
</feature>
<evidence type="ECO:0000256" key="6">
    <source>
        <dbReference type="ARBA" id="ARBA00041961"/>
    </source>
</evidence>
<reference evidence="11" key="1">
    <citation type="journal article" date="2013" name="Genome Announc.">
        <title>Draft genome sequence of the grapevine dieback fungus Eutypa lata UCR-EL1.</title>
        <authorList>
            <person name="Blanco-Ulate B."/>
            <person name="Rolshausen P.E."/>
            <person name="Cantu D."/>
        </authorList>
    </citation>
    <scope>NUCLEOTIDE SEQUENCE [LARGE SCALE GENOMIC DNA]</scope>
    <source>
        <strain evidence="11">UCR-EL1</strain>
    </source>
</reference>
<evidence type="ECO:0000256" key="5">
    <source>
        <dbReference type="ARBA" id="ARBA00038007"/>
    </source>
</evidence>
<dbReference type="InterPro" id="IPR000467">
    <property type="entry name" value="G_patch_dom"/>
</dbReference>
<evidence type="ECO:0000256" key="1">
    <source>
        <dbReference type="ARBA" id="ARBA00004604"/>
    </source>
</evidence>
<keyword evidence="4" id="KW-0539">Nucleus</keyword>
<dbReference type="SMART" id="SM00443">
    <property type="entry name" value="G_patch"/>
    <property type="match status" value="1"/>
</dbReference>
<gene>
    <name evidence="10" type="ORF">UCREL1_2341</name>
</gene>
<feature type="region of interest" description="Disordered" evidence="8">
    <location>
        <begin position="151"/>
        <end position="341"/>
    </location>
</feature>
<comment type="function">
    <text evidence="7">Involved in rRNA-processing at A0, A1 and A2 sites and negatively regulates telomerase.</text>
</comment>
<evidence type="ECO:0000256" key="4">
    <source>
        <dbReference type="ARBA" id="ARBA00023242"/>
    </source>
</evidence>
<name>M7T1C5_EUTLA</name>
<evidence type="ECO:0000256" key="8">
    <source>
        <dbReference type="SAM" id="MobiDB-lite"/>
    </source>
</evidence>
<proteinExistence type="inferred from homology"/>
<feature type="compositionally biased region" description="Basic residues" evidence="8">
    <location>
        <begin position="291"/>
        <end position="302"/>
    </location>
</feature>
<evidence type="ECO:0000256" key="3">
    <source>
        <dbReference type="ARBA" id="ARBA00022552"/>
    </source>
</evidence>
<dbReference type="eggNOG" id="KOG2809">
    <property type="taxonomic scope" value="Eukaryota"/>
</dbReference>
<dbReference type="PROSITE" id="PS50174">
    <property type="entry name" value="G_PATCH"/>
    <property type="match status" value="1"/>
</dbReference>
<organism evidence="10 11">
    <name type="scientific">Eutypa lata (strain UCR-EL1)</name>
    <name type="common">Grapevine dieback disease fungus</name>
    <name type="synonym">Eutypa armeniacae</name>
    <dbReference type="NCBI Taxonomy" id="1287681"/>
    <lineage>
        <taxon>Eukaryota</taxon>
        <taxon>Fungi</taxon>
        <taxon>Dikarya</taxon>
        <taxon>Ascomycota</taxon>
        <taxon>Pezizomycotina</taxon>
        <taxon>Sordariomycetes</taxon>
        <taxon>Xylariomycetidae</taxon>
        <taxon>Xylariales</taxon>
        <taxon>Diatrypaceae</taxon>
        <taxon>Eutypa</taxon>
    </lineage>
</organism>
<evidence type="ECO:0000313" key="10">
    <source>
        <dbReference type="EMBL" id="EMR70623.1"/>
    </source>
</evidence>
<dbReference type="EMBL" id="KB705825">
    <property type="protein sequence ID" value="EMR70623.1"/>
    <property type="molecule type" value="Genomic_DNA"/>
</dbReference>
<dbReference type="GO" id="GO:0006364">
    <property type="term" value="P:rRNA processing"/>
    <property type="evidence" value="ECO:0007669"/>
    <property type="project" value="UniProtKB-KW"/>
</dbReference>
<feature type="region of interest" description="Disordered" evidence="8">
    <location>
        <begin position="1"/>
        <end position="27"/>
    </location>
</feature>